<evidence type="ECO:0000256" key="1">
    <source>
        <dbReference type="SAM" id="Phobius"/>
    </source>
</evidence>
<name>A0A6C0FF12_9ZZZZ</name>
<evidence type="ECO:0008006" key="3">
    <source>
        <dbReference type="Google" id="ProtNLM"/>
    </source>
</evidence>
<dbReference type="EMBL" id="MN738838">
    <property type="protein sequence ID" value="QHT39143.1"/>
    <property type="molecule type" value="Genomic_DNA"/>
</dbReference>
<evidence type="ECO:0000313" key="2">
    <source>
        <dbReference type="EMBL" id="QHT39143.1"/>
    </source>
</evidence>
<reference evidence="2" key="1">
    <citation type="journal article" date="2020" name="Nature">
        <title>Giant virus diversity and host interactions through global metagenomics.</title>
        <authorList>
            <person name="Schulz F."/>
            <person name="Roux S."/>
            <person name="Paez-Espino D."/>
            <person name="Jungbluth S."/>
            <person name="Walsh D.A."/>
            <person name="Denef V.J."/>
            <person name="McMahon K.D."/>
            <person name="Konstantinidis K.T."/>
            <person name="Eloe-Fadrosh E.A."/>
            <person name="Kyrpides N.C."/>
            <person name="Woyke T."/>
        </authorList>
    </citation>
    <scope>NUCLEOTIDE SEQUENCE</scope>
    <source>
        <strain evidence="2">GVMAG-S-ERX556126-94</strain>
    </source>
</reference>
<sequence length="115" mass="13446">MNILLSNFNIHKYIMGNQLFDQYTYLHFATGIIAYFWNINLLNTIILHTIFEIFQNSIFGIKFINKYIKLWPGGKQSKDSLINSIGDTIGTILGWITAYMIDKIGEKYGWYKSHL</sequence>
<keyword evidence="1" id="KW-0472">Membrane</keyword>
<keyword evidence="1" id="KW-0812">Transmembrane</keyword>
<organism evidence="2">
    <name type="scientific">viral metagenome</name>
    <dbReference type="NCBI Taxonomy" id="1070528"/>
    <lineage>
        <taxon>unclassified sequences</taxon>
        <taxon>metagenomes</taxon>
        <taxon>organismal metagenomes</taxon>
    </lineage>
</organism>
<dbReference type="AlphaFoldDB" id="A0A6C0FF12"/>
<keyword evidence="1" id="KW-1133">Transmembrane helix</keyword>
<feature type="transmembrane region" description="Helical" evidence="1">
    <location>
        <begin position="25"/>
        <end position="47"/>
    </location>
</feature>
<proteinExistence type="predicted"/>
<protein>
    <recommendedName>
        <fullName evidence="3">VanZ-like domain-containing protein</fullName>
    </recommendedName>
</protein>
<accession>A0A6C0FF12</accession>